<keyword evidence="3" id="KW-0804">Transcription</keyword>
<dbReference type="OrthoDB" id="730183at2759"/>
<dbReference type="OMA" id="CYDPDRY"/>
<feature type="domain" description="NAC" evidence="6">
    <location>
        <begin position="10"/>
        <end position="159"/>
    </location>
</feature>
<evidence type="ECO:0000313" key="7">
    <source>
        <dbReference type="EMBL" id="PWZ27997.1"/>
    </source>
</evidence>
<dbReference type="Proteomes" id="UP000251960">
    <property type="component" value="Chromosome 4"/>
</dbReference>
<dbReference type="InterPro" id="IPR036093">
    <property type="entry name" value="NAC_dom_sf"/>
</dbReference>
<dbReference type="SMR" id="A0A8J8XQZ2"/>
<sequence>MGLRDIELTLPPGFRFYPSDEELVCHYLHGKVANEQLAGAGAAMVEVDLHTHEPWELPDVAKLSTNDWYFFSFRDRKYATGQRANRATRSGYWKATGKDRAIHDPRSAIVVGMRKTLVFYRGRAPNGVKTSWVMHEFRMVEDPHAPPKEDWVLCRVFYKTKADDATADSEQDAVRMPRGGGGSADPSCYSPPPFPAALGGSHHHHHHLPPPPPSSDRRHGAGSPDDDFPGGMALLQHSSGMFDFHGGQPRPHDGVVLAGPAAAAAAPASRDGGDQCGSGALIDLGLDEHYTYNSLLQM</sequence>
<dbReference type="Gene3D" id="2.170.150.80">
    <property type="entry name" value="NAC domain"/>
    <property type="match status" value="1"/>
</dbReference>
<dbReference type="EMBL" id="NCVQ01000005">
    <property type="protein sequence ID" value="PWZ27997.1"/>
    <property type="molecule type" value="Genomic_DNA"/>
</dbReference>
<proteinExistence type="predicted"/>
<keyword evidence="4" id="KW-0539">Nucleus</keyword>
<evidence type="ECO:0000256" key="2">
    <source>
        <dbReference type="ARBA" id="ARBA00023125"/>
    </source>
</evidence>
<keyword evidence="2" id="KW-0238">DNA-binding</keyword>
<evidence type="ECO:0000256" key="3">
    <source>
        <dbReference type="ARBA" id="ARBA00023163"/>
    </source>
</evidence>
<dbReference type="HOGENOM" id="CLU_035664_5_3_1"/>
<evidence type="ECO:0000259" key="6">
    <source>
        <dbReference type="PROSITE" id="PS51005"/>
    </source>
</evidence>
<keyword evidence="1" id="KW-0805">Transcription regulation</keyword>
<dbReference type="InterPro" id="IPR003441">
    <property type="entry name" value="NAC-dom"/>
</dbReference>
<dbReference type="PANTHER" id="PTHR31744:SF207">
    <property type="entry name" value="OS02G0810900 PROTEIN"/>
    <property type="match status" value="1"/>
</dbReference>
<dbReference type="GO" id="GO:0003677">
    <property type="term" value="F:DNA binding"/>
    <property type="evidence" value="ECO:0007669"/>
    <property type="project" value="UniProtKB-KW"/>
</dbReference>
<dbReference type="AlphaFoldDB" id="A0A8J8XQZ2"/>
<name>A0A8J8XQZ2_MAIZE</name>
<dbReference type="Pfam" id="PF02365">
    <property type="entry name" value="NAM"/>
    <property type="match status" value="1"/>
</dbReference>
<gene>
    <name evidence="7" type="primary">NAC079_0</name>
    <name evidence="7" type="ORF">Zm00014a_005595</name>
</gene>
<dbReference type="PANTHER" id="PTHR31744">
    <property type="entry name" value="PROTEIN CUP-SHAPED COTYLEDON 2-RELATED"/>
    <property type="match status" value="1"/>
</dbReference>
<dbReference type="PROSITE" id="PS51005">
    <property type="entry name" value="NAC"/>
    <property type="match status" value="1"/>
</dbReference>
<accession>A0A8J8XQZ2</accession>
<evidence type="ECO:0000256" key="1">
    <source>
        <dbReference type="ARBA" id="ARBA00023015"/>
    </source>
</evidence>
<dbReference type="KEGG" id="zma:103654139"/>
<protein>
    <submittedName>
        <fullName evidence="7">NAC domain-containing protein 79</fullName>
    </submittedName>
</protein>
<comment type="caution">
    <text evidence="7">The sequence shown here is derived from an EMBL/GenBank/DDBJ whole genome shotgun (WGS) entry which is preliminary data.</text>
</comment>
<feature type="region of interest" description="Disordered" evidence="5">
    <location>
        <begin position="165"/>
        <end position="235"/>
    </location>
</feature>
<evidence type="ECO:0000256" key="5">
    <source>
        <dbReference type="SAM" id="MobiDB-lite"/>
    </source>
</evidence>
<reference evidence="7" key="1">
    <citation type="journal article" date="2018" name="Nat. Genet.">
        <title>Extensive intraspecific gene order and gene structural variations between Mo17 and other maize genomes.</title>
        <authorList>
            <person name="Sun S."/>
            <person name="Zhou Y."/>
            <person name="Chen J."/>
            <person name="Shi J."/>
            <person name="Zhao H."/>
            <person name="Zhao H."/>
            <person name="Song W."/>
            <person name="Zhang M."/>
            <person name="Cui Y."/>
            <person name="Dong X."/>
            <person name="Liu H."/>
            <person name="Ma X."/>
            <person name="Jiao Y."/>
            <person name="Wang B."/>
            <person name="Wei X."/>
            <person name="Stein J.C."/>
            <person name="Glaubitz J.C."/>
            <person name="Lu F."/>
            <person name="Yu G."/>
            <person name="Liang C."/>
            <person name="Fengler K."/>
            <person name="Li B."/>
            <person name="Rafalski A."/>
            <person name="Schnable P.S."/>
            <person name="Ware D.H."/>
            <person name="Buckler E.S."/>
            <person name="Lai J."/>
        </authorList>
    </citation>
    <scope>NUCLEOTIDE SEQUENCE [LARGE SCALE GENOMIC DNA]</scope>
    <source>
        <tissue evidence="7">Seedling</tissue>
    </source>
</reference>
<dbReference type="SUPFAM" id="SSF101941">
    <property type="entry name" value="NAC domain"/>
    <property type="match status" value="1"/>
</dbReference>
<organism evidence="7">
    <name type="scientific">Zea mays</name>
    <name type="common">Maize</name>
    <dbReference type="NCBI Taxonomy" id="4577"/>
    <lineage>
        <taxon>Eukaryota</taxon>
        <taxon>Viridiplantae</taxon>
        <taxon>Streptophyta</taxon>
        <taxon>Embryophyta</taxon>
        <taxon>Tracheophyta</taxon>
        <taxon>Spermatophyta</taxon>
        <taxon>Magnoliopsida</taxon>
        <taxon>Liliopsida</taxon>
        <taxon>Poales</taxon>
        <taxon>Poaceae</taxon>
        <taxon>PACMAD clade</taxon>
        <taxon>Panicoideae</taxon>
        <taxon>Andropogonodae</taxon>
        <taxon>Andropogoneae</taxon>
        <taxon>Tripsacinae</taxon>
        <taxon>Zea</taxon>
    </lineage>
</organism>
<evidence type="ECO:0000256" key="4">
    <source>
        <dbReference type="ARBA" id="ARBA00023242"/>
    </source>
</evidence>
<dbReference type="GO" id="GO:0006355">
    <property type="term" value="P:regulation of DNA-templated transcription"/>
    <property type="evidence" value="ECO:0007669"/>
    <property type="project" value="InterPro"/>
</dbReference>